<accession>A0A1I7K8M4</accession>
<dbReference type="AlphaFoldDB" id="A0A1I7K8M4"/>
<sequence length="133" mass="15391">MAKHIHADLWTKYAEFAQIMENPWSQFQYWNYEDECWCDLDEDDGLWARGTAKYRLKPRTIKIGNIDVPEPVREPLENGMKYFVVATSGFFLAEAGIWNGAKIHMIHLERGLIHLDPESAELHAKALISLTSK</sequence>
<reference evidence="2" key="1">
    <citation type="submission" date="2016-10" db="EMBL/GenBank/DDBJ databases">
        <authorList>
            <person name="Varghese N."/>
            <person name="Submissions S."/>
        </authorList>
    </citation>
    <scope>NUCLEOTIDE SEQUENCE [LARGE SCALE GENOMIC DNA]</scope>
    <source>
        <strain evidence="2">DSM 18168</strain>
    </source>
</reference>
<protein>
    <submittedName>
        <fullName evidence="1">Uncharacterized protein</fullName>
    </submittedName>
</protein>
<dbReference type="STRING" id="351659.SAMN05421784_14928"/>
<dbReference type="EMBL" id="FPBJ01000049">
    <property type="protein sequence ID" value="SFU93796.1"/>
    <property type="molecule type" value="Genomic_DNA"/>
</dbReference>
<dbReference type="Proteomes" id="UP000242496">
    <property type="component" value="Unassembled WGS sequence"/>
</dbReference>
<gene>
    <name evidence="1" type="ORF">SAMN05421784_14928</name>
</gene>
<proteinExistence type="predicted"/>
<evidence type="ECO:0000313" key="2">
    <source>
        <dbReference type="Proteomes" id="UP000242496"/>
    </source>
</evidence>
<dbReference type="OrthoDB" id="8611678at2"/>
<evidence type="ECO:0000313" key="1">
    <source>
        <dbReference type="EMBL" id="SFU93796.1"/>
    </source>
</evidence>
<dbReference type="RefSeq" id="WP_092553932.1">
    <property type="nucleotide sequence ID" value="NZ_CAWRBG010000025.1"/>
</dbReference>
<name>A0A1I7K8M4_9GAMM</name>
<organism evidence="1 2">
    <name type="scientific">Xenorhabdus koppenhoeferi</name>
    <dbReference type="NCBI Taxonomy" id="351659"/>
    <lineage>
        <taxon>Bacteria</taxon>
        <taxon>Pseudomonadati</taxon>
        <taxon>Pseudomonadota</taxon>
        <taxon>Gammaproteobacteria</taxon>
        <taxon>Enterobacterales</taxon>
        <taxon>Morganellaceae</taxon>
        <taxon>Xenorhabdus</taxon>
    </lineage>
</organism>
<keyword evidence="2" id="KW-1185">Reference proteome</keyword>